<dbReference type="GeneID" id="60999014"/>
<dbReference type="Proteomes" id="UP000195024">
    <property type="component" value="Unassembled WGS sequence"/>
</dbReference>
<dbReference type="Pfam" id="PF22652">
    <property type="entry name" value="DUF7006"/>
    <property type="match status" value="1"/>
</dbReference>
<evidence type="ECO:0000313" key="1">
    <source>
        <dbReference type="EMBL" id="GEL79211.1"/>
    </source>
</evidence>
<dbReference type="EMBL" id="BJWA01000002">
    <property type="protein sequence ID" value="GEL79211.1"/>
    <property type="molecule type" value="Genomic_DNA"/>
</dbReference>
<dbReference type="EMBL" id="NGMS01000001">
    <property type="protein sequence ID" value="OTP26892.1"/>
    <property type="molecule type" value="Genomic_DNA"/>
</dbReference>
<gene>
    <name evidence="2" type="ORF">A5802_000626</name>
    <name evidence="1" type="ORF">EMU01_03550</name>
</gene>
<proteinExistence type="predicted"/>
<dbReference type="Proteomes" id="UP000321175">
    <property type="component" value="Unassembled WGS sequence"/>
</dbReference>
<accession>A0A1I4PEP4</accession>
<protein>
    <submittedName>
        <fullName evidence="2">Uncharacterized protein</fullName>
    </submittedName>
</protein>
<evidence type="ECO:0000313" key="3">
    <source>
        <dbReference type="Proteomes" id="UP000195024"/>
    </source>
</evidence>
<organism evidence="2 3">
    <name type="scientific">Enterococcus mundtii</name>
    <dbReference type="NCBI Taxonomy" id="53346"/>
    <lineage>
        <taxon>Bacteria</taxon>
        <taxon>Bacillati</taxon>
        <taxon>Bacillota</taxon>
        <taxon>Bacilli</taxon>
        <taxon>Lactobacillales</taxon>
        <taxon>Enterococcaceae</taxon>
        <taxon>Enterococcus</taxon>
    </lineage>
</organism>
<sequence>MDQLSFENYINYYTEILNKYKALYPSLCHYAEDKLEELIRLMNLPVEDTLQSVFFKAIALDVKIQLTDIWLNGERFGYTDEEIIHLIEKEYVSFNLEICGYERKGVPPYSLIFMSETSVKKF</sequence>
<dbReference type="AlphaFoldDB" id="A0A1I4PEP4"/>
<keyword evidence="4" id="KW-1185">Reference proteome</keyword>
<dbReference type="InterPro" id="IPR054275">
    <property type="entry name" value="DUF7006"/>
</dbReference>
<dbReference type="RefSeq" id="WP_071866367.1">
    <property type="nucleotide sequence ID" value="NZ_BJWA01000002.1"/>
</dbReference>
<comment type="caution">
    <text evidence="2">The sequence shown here is derived from an EMBL/GenBank/DDBJ whole genome shotgun (WGS) entry which is preliminary data.</text>
</comment>
<evidence type="ECO:0000313" key="4">
    <source>
        <dbReference type="Proteomes" id="UP000321175"/>
    </source>
</evidence>
<reference evidence="2 3" key="1">
    <citation type="submission" date="2017-05" db="EMBL/GenBank/DDBJ databases">
        <title>The Genome Sequence of Enterococcus mundtii 6B1_DIV0119.</title>
        <authorList>
            <consortium name="The Broad Institute Genomics Platform"/>
            <consortium name="The Broad Institute Genomic Center for Infectious Diseases"/>
            <person name="Earl A."/>
            <person name="Manson A."/>
            <person name="Schwartman J."/>
            <person name="Gilmore M."/>
            <person name="Abouelleil A."/>
            <person name="Cao P."/>
            <person name="Chapman S."/>
            <person name="Cusick C."/>
            <person name="Shea T."/>
            <person name="Young S."/>
            <person name="Neafsey D."/>
            <person name="Nusbaum C."/>
            <person name="Birren B."/>
        </authorList>
    </citation>
    <scope>NUCLEOTIDE SEQUENCE [LARGE SCALE GENOMIC DNA]</scope>
    <source>
        <strain evidence="2 3">6B1_DIV0119</strain>
    </source>
</reference>
<name>A0A1I4PEP4_ENTMU</name>
<reference evidence="1 4" key="2">
    <citation type="submission" date="2019-07" db="EMBL/GenBank/DDBJ databases">
        <title>Whole genome shotgun sequence of Enterococcus mundtii NBRC 100490.</title>
        <authorList>
            <person name="Hosoyama A."/>
            <person name="Uohara A."/>
            <person name="Ohji S."/>
            <person name="Ichikawa N."/>
        </authorList>
    </citation>
    <scope>NUCLEOTIDE SEQUENCE [LARGE SCALE GENOMIC DNA]</scope>
    <source>
        <strain evidence="1 4">NBRC 100490</strain>
    </source>
</reference>
<evidence type="ECO:0000313" key="2">
    <source>
        <dbReference type="EMBL" id="OTP26892.1"/>
    </source>
</evidence>